<accession>A0A2U1KP36</accession>
<dbReference type="InterPro" id="IPR051397">
    <property type="entry name" value="Zn-ADH-like_protein"/>
</dbReference>
<dbReference type="Pfam" id="PF13602">
    <property type="entry name" value="ADH_zinc_N_2"/>
    <property type="match status" value="1"/>
</dbReference>
<feature type="compositionally biased region" description="Basic and acidic residues" evidence="1">
    <location>
        <begin position="1"/>
        <end position="11"/>
    </location>
</feature>
<keyword evidence="3" id="KW-1185">Reference proteome</keyword>
<dbReference type="Proteomes" id="UP000245207">
    <property type="component" value="Unassembled WGS sequence"/>
</dbReference>
<dbReference type="EMBL" id="PKPP01015560">
    <property type="protein sequence ID" value="PWA38502.1"/>
    <property type="molecule type" value="Genomic_DNA"/>
</dbReference>
<evidence type="ECO:0000313" key="2">
    <source>
        <dbReference type="EMBL" id="PWA38502.1"/>
    </source>
</evidence>
<protein>
    <submittedName>
        <fullName evidence="2">Alcohol dehydrogenase, C-terminal</fullName>
    </submittedName>
</protein>
<dbReference type="PANTHER" id="PTHR43677">
    <property type="entry name" value="SHORT-CHAIN DEHYDROGENASE/REDUCTASE"/>
    <property type="match status" value="1"/>
</dbReference>
<evidence type="ECO:0000256" key="1">
    <source>
        <dbReference type="SAM" id="MobiDB-lite"/>
    </source>
</evidence>
<feature type="compositionally biased region" description="Polar residues" evidence="1">
    <location>
        <begin position="12"/>
        <end position="29"/>
    </location>
</feature>
<dbReference type="GO" id="GO:0016491">
    <property type="term" value="F:oxidoreductase activity"/>
    <property type="evidence" value="ECO:0007669"/>
    <property type="project" value="TreeGrafter"/>
</dbReference>
<gene>
    <name evidence="2" type="ORF">CTI12_AA551630</name>
</gene>
<dbReference type="PANTHER" id="PTHR43677:SF3">
    <property type="entry name" value="PROSTAGLANDIN REDUCTASE 3"/>
    <property type="match status" value="1"/>
</dbReference>
<organism evidence="2 3">
    <name type="scientific">Artemisia annua</name>
    <name type="common">Sweet wormwood</name>
    <dbReference type="NCBI Taxonomy" id="35608"/>
    <lineage>
        <taxon>Eukaryota</taxon>
        <taxon>Viridiplantae</taxon>
        <taxon>Streptophyta</taxon>
        <taxon>Embryophyta</taxon>
        <taxon>Tracheophyta</taxon>
        <taxon>Spermatophyta</taxon>
        <taxon>Magnoliopsida</taxon>
        <taxon>eudicotyledons</taxon>
        <taxon>Gunneridae</taxon>
        <taxon>Pentapetalae</taxon>
        <taxon>asterids</taxon>
        <taxon>campanulids</taxon>
        <taxon>Asterales</taxon>
        <taxon>Asteraceae</taxon>
        <taxon>Asteroideae</taxon>
        <taxon>Anthemideae</taxon>
        <taxon>Artemisiinae</taxon>
        <taxon>Artemisia</taxon>
    </lineage>
</organism>
<dbReference type="Gene3D" id="3.90.180.10">
    <property type="entry name" value="Medium-chain alcohol dehydrogenases, catalytic domain"/>
    <property type="match status" value="1"/>
</dbReference>
<feature type="region of interest" description="Disordered" evidence="1">
    <location>
        <begin position="1"/>
        <end position="47"/>
    </location>
</feature>
<dbReference type="GO" id="GO:0005739">
    <property type="term" value="C:mitochondrion"/>
    <property type="evidence" value="ECO:0007669"/>
    <property type="project" value="TreeGrafter"/>
</dbReference>
<sequence>MSKPADIKPSEETNNSAAPDNSAAYNSASPELDAPSVADQSVVNEDSFAGHSAAQEISTVGASTNLADQVGLEKDTIPYINVDFDELDADNTHEDNLHEVPVKSSSSVLPQPQVLDNVRSFDDVNDVSRRERMKTRNYTGLCEKLLAKSQTVVKLKLLWCKGSWLLKVEIEAIWSPFTAYAHLGQQHLDNLVHLFSVGKLKVAIDPQSFVGIQSVADAVEYLHSGKSVGKVVVCIDPSFSQQTAKL</sequence>
<comment type="caution">
    <text evidence="2">The sequence shown here is derived from an EMBL/GenBank/DDBJ whole genome shotgun (WGS) entry which is preliminary data.</text>
</comment>
<evidence type="ECO:0000313" key="3">
    <source>
        <dbReference type="Proteomes" id="UP000245207"/>
    </source>
</evidence>
<dbReference type="Gene3D" id="3.40.50.720">
    <property type="entry name" value="NAD(P)-binding Rossmann-like Domain"/>
    <property type="match status" value="1"/>
</dbReference>
<dbReference type="STRING" id="35608.A0A2U1KP36"/>
<name>A0A2U1KP36_ARTAN</name>
<dbReference type="OrthoDB" id="48317at2759"/>
<dbReference type="AlphaFoldDB" id="A0A2U1KP36"/>
<reference evidence="2 3" key="1">
    <citation type="journal article" date="2018" name="Mol. Plant">
        <title>The genome of Artemisia annua provides insight into the evolution of Asteraceae family and artemisinin biosynthesis.</title>
        <authorList>
            <person name="Shen Q."/>
            <person name="Zhang L."/>
            <person name="Liao Z."/>
            <person name="Wang S."/>
            <person name="Yan T."/>
            <person name="Shi P."/>
            <person name="Liu M."/>
            <person name="Fu X."/>
            <person name="Pan Q."/>
            <person name="Wang Y."/>
            <person name="Lv Z."/>
            <person name="Lu X."/>
            <person name="Zhang F."/>
            <person name="Jiang W."/>
            <person name="Ma Y."/>
            <person name="Chen M."/>
            <person name="Hao X."/>
            <person name="Li L."/>
            <person name="Tang Y."/>
            <person name="Lv G."/>
            <person name="Zhou Y."/>
            <person name="Sun X."/>
            <person name="Brodelius P.E."/>
            <person name="Rose J.K.C."/>
            <person name="Tang K."/>
        </authorList>
    </citation>
    <scope>NUCLEOTIDE SEQUENCE [LARGE SCALE GENOMIC DNA]</scope>
    <source>
        <strain evidence="3">cv. Huhao1</strain>
        <tissue evidence="2">Leaf</tissue>
    </source>
</reference>
<proteinExistence type="predicted"/>